<dbReference type="Gene3D" id="1.20.1280.50">
    <property type="match status" value="1"/>
</dbReference>
<dbReference type="AlphaFoldDB" id="A0A6U6ABP6"/>
<dbReference type="EMBL" id="HBKN01023716">
    <property type="protein sequence ID" value="CAE2305932.1"/>
    <property type="molecule type" value="Transcribed_RNA"/>
</dbReference>
<sequence>MEANNEVLSMSVLPTELIICILSQIKCPRQLCLCEEVCMKWRDSSQIGESSEHLWSGLWSSRVWRSEFCRGLIDFETWKQRYILRHLDEVDLTRRANAIVEVSMKQLALFQNAIRQQQMEQEVKLVARLEARRSQRLQRRGMES</sequence>
<protein>
    <recommendedName>
        <fullName evidence="3">F-box domain-containing protein</fullName>
    </recommendedName>
</protein>
<gene>
    <name evidence="1" type="ORF">GTHE00462_LOCUS18593</name>
    <name evidence="2" type="ORF">GTHE00462_LOCUS18594</name>
</gene>
<dbReference type="EMBL" id="HBKN01023717">
    <property type="protein sequence ID" value="CAE2305934.1"/>
    <property type="molecule type" value="Transcribed_RNA"/>
</dbReference>
<proteinExistence type="predicted"/>
<name>A0A6U6ABP6_GUITH</name>
<dbReference type="SUPFAM" id="SSF81383">
    <property type="entry name" value="F-box domain"/>
    <property type="match status" value="1"/>
</dbReference>
<organism evidence="2">
    <name type="scientific">Guillardia theta</name>
    <name type="common">Cryptophyte</name>
    <name type="synonym">Cryptomonas phi</name>
    <dbReference type="NCBI Taxonomy" id="55529"/>
    <lineage>
        <taxon>Eukaryota</taxon>
        <taxon>Cryptophyceae</taxon>
        <taxon>Pyrenomonadales</taxon>
        <taxon>Geminigeraceae</taxon>
        <taxon>Guillardia</taxon>
    </lineage>
</organism>
<evidence type="ECO:0000313" key="2">
    <source>
        <dbReference type="EMBL" id="CAE2305934.1"/>
    </source>
</evidence>
<evidence type="ECO:0000313" key="1">
    <source>
        <dbReference type="EMBL" id="CAE2305932.1"/>
    </source>
</evidence>
<evidence type="ECO:0008006" key="3">
    <source>
        <dbReference type="Google" id="ProtNLM"/>
    </source>
</evidence>
<reference evidence="2" key="1">
    <citation type="submission" date="2021-01" db="EMBL/GenBank/DDBJ databases">
        <authorList>
            <person name="Corre E."/>
            <person name="Pelletier E."/>
            <person name="Niang G."/>
            <person name="Scheremetjew M."/>
            <person name="Finn R."/>
            <person name="Kale V."/>
            <person name="Holt S."/>
            <person name="Cochrane G."/>
            <person name="Meng A."/>
            <person name="Brown T."/>
            <person name="Cohen L."/>
        </authorList>
    </citation>
    <scope>NUCLEOTIDE SEQUENCE</scope>
    <source>
        <strain evidence="2">CCMP 2712</strain>
    </source>
</reference>
<accession>A0A6U6ABP6</accession>
<dbReference type="InterPro" id="IPR036047">
    <property type="entry name" value="F-box-like_dom_sf"/>
</dbReference>